<evidence type="ECO:0000256" key="1">
    <source>
        <dbReference type="SAM" id="MobiDB-lite"/>
    </source>
</evidence>
<dbReference type="EMBL" id="KE148151">
    <property type="protein sequence ID" value="EPE07486.1"/>
    <property type="molecule type" value="Genomic_DNA"/>
</dbReference>
<protein>
    <submittedName>
        <fullName evidence="2">Uncharacterized protein</fullName>
    </submittedName>
</protein>
<gene>
    <name evidence="2" type="ORF">F503_08137</name>
</gene>
<name>S3C6H4_OPHP1</name>
<dbReference type="STRING" id="1262450.S3C6H4"/>
<accession>S3C6H4</accession>
<feature type="compositionally biased region" description="Basic and acidic residues" evidence="1">
    <location>
        <begin position="69"/>
        <end position="80"/>
    </location>
</feature>
<evidence type="ECO:0000313" key="2">
    <source>
        <dbReference type="EMBL" id="EPE07486.1"/>
    </source>
</evidence>
<dbReference type="AlphaFoldDB" id="S3C6H4"/>
<feature type="compositionally biased region" description="Basic and acidic residues" evidence="1">
    <location>
        <begin position="52"/>
        <end position="62"/>
    </location>
</feature>
<keyword evidence="3" id="KW-1185">Reference proteome</keyword>
<dbReference type="Proteomes" id="UP000016923">
    <property type="component" value="Unassembled WGS sequence"/>
</dbReference>
<dbReference type="HOGENOM" id="CLU_1111683_0_0_1"/>
<evidence type="ECO:0000313" key="3">
    <source>
        <dbReference type="Proteomes" id="UP000016923"/>
    </source>
</evidence>
<feature type="region of interest" description="Disordered" evidence="1">
    <location>
        <begin position="166"/>
        <end position="219"/>
    </location>
</feature>
<dbReference type="VEuPathDB" id="FungiDB:F503_08137"/>
<feature type="region of interest" description="Disordered" evidence="1">
    <location>
        <begin position="1"/>
        <end position="133"/>
    </location>
</feature>
<sequence>MAAPASQHATGTHPLATMDSLHMPDFSMDAAPAPPPPRPPSTAIVSAPVTEIHNDEGGHLLEDGGDGGGDERRSGGETAREPGPQPDDTVPSTAVEEAEREVWGGRSPRPVTLEDYAFLSSRDEPGGEASPDRGAVVSLAAEGQPASVSAPTTLAPVYTPPNAMPPMAAVSADPPPPYEEIDRPGARRWRRPTPFATLRARQLAPAPPPAPARAGARAPPSSVYACIPCWLCLPCWMCCIGAPQDQEAIR</sequence>
<organism evidence="2 3">
    <name type="scientific">Ophiostoma piceae (strain UAMH 11346)</name>
    <name type="common">Sap stain fungus</name>
    <dbReference type="NCBI Taxonomy" id="1262450"/>
    <lineage>
        <taxon>Eukaryota</taxon>
        <taxon>Fungi</taxon>
        <taxon>Dikarya</taxon>
        <taxon>Ascomycota</taxon>
        <taxon>Pezizomycotina</taxon>
        <taxon>Sordariomycetes</taxon>
        <taxon>Sordariomycetidae</taxon>
        <taxon>Ophiostomatales</taxon>
        <taxon>Ophiostomataceae</taxon>
        <taxon>Ophiostoma</taxon>
    </lineage>
</organism>
<reference evidence="2 3" key="1">
    <citation type="journal article" date="2013" name="BMC Genomics">
        <title>The genome and transcriptome of the pine saprophyte Ophiostoma piceae, and a comparison with the bark beetle-associated pine pathogen Grosmannia clavigera.</title>
        <authorList>
            <person name="Haridas S."/>
            <person name="Wang Y."/>
            <person name="Lim L."/>
            <person name="Massoumi Alamouti S."/>
            <person name="Jackman S."/>
            <person name="Docking R."/>
            <person name="Robertson G."/>
            <person name="Birol I."/>
            <person name="Bohlmann J."/>
            <person name="Breuil C."/>
        </authorList>
    </citation>
    <scope>NUCLEOTIDE SEQUENCE [LARGE SCALE GENOMIC DNA]</scope>
    <source>
        <strain evidence="2 3">UAMH 11346</strain>
    </source>
</reference>
<proteinExistence type="predicted"/>